<evidence type="ECO:0000313" key="2">
    <source>
        <dbReference type="EMBL" id="TDW22631.1"/>
    </source>
</evidence>
<evidence type="ECO:0000313" key="3">
    <source>
        <dbReference type="Proteomes" id="UP000295447"/>
    </source>
</evidence>
<dbReference type="SUPFAM" id="SSF56112">
    <property type="entry name" value="Protein kinase-like (PK-like)"/>
    <property type="match status" value="1"/>
</dbReference>
<comment type="caution">
    <text evidence="2">The sequence shown here is derived from an EMBL/GenBank/DDBJ whole genome shotgun (WGS) entry which is preliminary data.</text>
</comment>
<dbReference type="InterPro" id="IPR002575">
    <property type="entry name" value="Aminoglycoside_PTrfase"/>
</dbReference>
<reference evidence="2 3" key="1">
    <citation type="submission" date="2019-03" db="EMBL/GenBank/DDBJ databases">
        <title>Genomic Encyclopedia of Type Strains, Phase III (KMG-III): the genomes of soil and plant-associated and newly described type strains.</title>
        <authorList>
            <person name="Whitman W."/>
        </authorList>
    </citation>
    <scope>NUCLEOTIDE SEQUENCE [LARGE SCALE GENOMIC DNA]</scope>
    <source>
        <strain evidence="2 3">VKM Ac-2570</strain>
    </source>
</reference>
<dbReference type="RefSeq" id="WP_134116626.1">
    <property type="nucleotide sequence ID" value="NZ_SODF01000001.1"/>
</dbReference>
<evidence type="ECO:0000259" key="1">
    <source>
        <dbReference type="Pfam" id="PF01636"/>
    </source>
</evidence>
<sequence length="341" mass="37641">MDDETAVGAVLVATQLKRFREVCEVAGPIEPRFEGATKHVLLADDRAFLFPRNHTIVGQLKRECDVYATVDHPLVSKLLGRWDDPAISPYPFFAVARLRGTVLGDLSPEQLPALAGQLGSALAVCHDISLERVPRRLWANAWSEPPTAPPTAADCYSPLRELAGYSPFRDLADAERFVPLSELGGAERLVEAVAPSAGPAARTTLLEALEAVDLMDPVLAHSDLYERHLLLDESGTLNGILDWGFGGVLSPLVDFTCSQWDSASWAAERSYGDLRRHLWTAYAEHRAVPLPSWEQIHLALTTFDIVALAPETKTHYYWQKSAEWQAARRAAARDCLQVLLE</sequence>
<organism evidence="2 3">
    <name type="scientific">Kribbella kalugense</name>
    <dbReference type="NCBI Taxonomy" id="2512221"/>
    <lineage>
        <taxon>Bacteria</taxon>
        <taxon>Bacillati</taxon>
        <taxon>Actinomycetota</taxon>
        <taxon>Actinomycetes</taxon>
        <taxon>Propionibacteriales</taxon>
        <taxon>Kribbellaceae</taxon>
        <taxon>Kribbella</taxon>
    </lineage>
</organism>
<dbReference type="Proteomes" id="UP000295447">
    <property type="component" value="Unassembled WGS sequence"/>
</dbReference>
<dbReference type="PANTHER" id="PTHR21310">
    <property type="entry name" value="AMINOGLYCOSIDE PHOSPHOTRANSFERASE-RELATED-RELATED"/>
    <property type="match status" value="1"/>
</dbReference>
<dbReference type="AlphaFoldDB" id="A0A4R7ZZG8"/>
<gene>
    <name evidence="2" type="ORF">EV650_1468</name>
</gene>
<dbReference type="InterPro" id="IPR011009">
    <property type="entry name" value="Kinase-like_dom_sf"/>
</dbReference>
<proteinExistence type="predicted"/>
<dbReference type="InterPro" id="IPR051678">
    <property type="entry name" value="AGP_Transferase"/>
</dbReference>
<dbReference type="OrthoDB" id="3808203at2"/>
<keyword evidence="2" id="KW-0808">Transferase</keyword>
<feature type="domain" description="Aminoglycoside phosphotransferase" evidence="1">
    <location>
        <begin position="74"/>
        <end position="283"/>
    </location>
</feature>
<dbReference type="Gene3D" id="3.90.1200.10">
    <property type="match status" value="1"/>
</dbReference>
<dbReference type="EMBL" id="SODF01000001">
    <property type="protein sequence ID" value="TDW22631.1"/>
    <property type="molecule type" value="Genomic_DNA"/>
</dbReference>
<dbReference type="GO" id="GO:0016740">
    <property type="term" value="F:transferase activity"/>
    <property type="evidence" value="ECO:0007669"/>
    <property type="project" value="UniProtKB-KW"/>
</dbReference>
<accession>A0A4R7ZZG8</accession>
<protein>
    <submittedName>
        <fullName evidence="2">Phosphotransferase family enzyme</fullName>
    </submittedName>
</protein>
<name>A0A4R7ZZG8_9ACTN</name>
<keyword evidence="3" id="KW-1185">Reference proteome</keyword>
<dbReference type="Pfam" id="PF01636">
    <property type="entry name" value="APH"/>
    <property type="match status" value="1"/>
</dbReference>